<dbReference type="AlphaFoldDB" id="A0A1Y2E5P1"/>
<evidence type="ECO:0000313" key="3">
    <source>
        <dbReference type="EMBL" id="ORY66842.1"/>
    </source>
</evidence>
<keyword evidence="2" id="KW-0812">Transmembrane</keyword>
<name>A0A1Y2E5P1_9FUNG</name>
<dbReference type="OrthoDB" id="10465354at2759"/>
<comment type="caution">
    <text evidence="3">The sequence shown here is derived from an EMBL/GenBank/DDBJ whole genome shotgun (WGS) entry which is preliminary data.</text>
</comment>
<keyword evidence="4" id="KW-1185">Reference proteome</keyword>
<feature type="compositionally biased region" description="Acidic residues" evidence="1">
    <location>
        <begin position="364"/>
        <end position="388"/>
    </location>
</feature>
<feature type="transmembrane region" description="Helical" evidence="2">
    <location>
        <begin position="18"/>
        <end position="39"/>
    </location>
</feature>
<accession>A0A1Y2E5P1</accession>
<sequence>MPNNNNNNQNLFHKYQKIYALIGIIYNAILLAFILLSFIKSDESFGVLYIVIGFNGLYSIFDLITNLAFILSNPFDQDVSKSTLIASISDTLFHNGMSVISLVLVWTRKNHTTVFWKFCFWIVIGIFIRSMIMLASELYWWFMLKKTLKNHTEDDFIIPEEELNTQYHQISYDYHNPKRLFNQSNVVILNKKQKKKVTRLQQTEDERILSSIEKEFGLLGKGKGKGKGKGSKIIKSISSNRSRIQSRGRSKGSDNFSISTSSSVTKVYKGKEMDQEEINKVMFDEYVRERIANDNEANYQYTRKQNQMLPGSYAALGSGTSLNLLNKKYNNNGKENDEEDYLMGKQIRDKAKAKVNEKEYGDKDGDENEDEDESKGKEEEEEEEDEEINNLNKDDNQNNININDLSLAPHHLSISSSSSDSSSSIEDIRDYIRNNSKESLNGPTIVEMYSPSSNSHQGFSAEPNHHPTSPSISNINDNHFNNKRNPSLNININGNGSGNGGMENAIFIDVQQNPSSTQDVNRSSTLNTVFDTNTINLEDLNSTNIDDQKTQLMAYLDKLIAKNKEKKRKRQQALRENPEKWNRSHPREWFSEVMGVKAIQEEKDAKLFVKAKKKKEKEIIEQKMENLKEELKYANTPEQVESIFKELKALNGIW</sequence>
<evidence type="ECO:0000256" key="1">
    <source>
        <dbReference type="SAM" id="MobiDB-lite"/>
    </source>
</evidence>
<keyword evidence="2" id="KW-1133">Transmembrane helix</keyword>
<organism evidence="3 4">
    <name type="scientific">Neocallimastix californiae</name>
    <dbReference type="NCBI Taxonomy" id="1754190"/>
    <lineage>
        <taxon>Eukaryota</taxon>
        <taxon>Fungi</taxon>
        <taxon>Fungi incertae sedis</taxon>
        <taxon>Chytridiomycota</taxon>
        <taxon>Chytridiomycota incertae sedis</taxon>
        <taxon>Neocallimastigomycetes</taxon>
        <taxon>Neocallimastigales</taxon>
        <taxon>Neocallimastigaceae</taxon>
        <taxon>Neocallimastix</taxon>
    </lineage>
</organism>
<feature type="region of interest" description="Disordered" evidence="1">
    <location>
        <begin position="350"/>
        <end position="402"/>
    </location>
</feature>
<protein>
    <submittedName>
        <fullName evidence="3">Uncharacterized protein</fullName>
    </submittedName>
</protein>
<evidence type="ECO:0000256" key="2">
    <source>
        <dbReference type="SAM" id="Phobius"/>
    </source>
</evidence>
<feature type="region of interest" description="Disordered" evidence="1">
    <location>
        <begin position="238"/>
        <end position="259"/>
    </location>
</feature>
<keyword evidence="2" id="KW-0472">Membrane</keyword>
<dbReference type="EMBL" id="MCOG01000049">
    <property type="protein sequence ID" value="ORY66842.1"/>
    <property type="molecule type" value="Genomic_DNA"/>
</dbReference>
<evidence type="ECO:0000313" key="4">
    <source>
        <dbReference type="Proteomes" id="UP000193920"/>
    </source>
</evidence>
<feature type="transmembrane region" description="Helical" evidence="2">
    <location>
        <begin position="83"/>
        <end position="106"/>
    </location>
</feature>
<feature type="compositionally biased region" description="Basic and acidic residues" evidence="1">
    <location>
        <begin position="350"/>
        <end position="363"/>
    </location>
</feature>
<proteinExistence type="predicted"/>
<reference evidence="3 4" key="1">
    <citation type="submission" date="2016-08" db="EMBL/GenBank/DDBJ databases">
        <title>A Parts List for Fungal Cellulosomes Revealed by Comparative Genomics.</title>
        <authorList>
            <consortium name="DOE Joint Genome Institute"/>
            <person name="Haitjema C.H."/>
            <person name="Gilmore S.P."/>
            <person name="Henske J.K."/>
            <person name="Solomon K.V."/>
            <person name="De Groot R."/>
            <person name="Kuo A."/>
            <person name="Mondo S.J."/>
            <person name="Salamov A.A."/>
            <person name="Labutti K."/>
            <person name="Zhao Z."/>
            <person name="Chiniquy J."/>
            <person name="Barry K."/>
            <person name="Brewer H.M."/>
            <person name="Purvine S.O."/>
            <person name="Wright A.T."/>
            <person name="Boxma B."/>
            <person name="Van Alen T."/>
            <person name="Hackstein J.H."/>
            <person name="Baker S.E."/>
            <person name="Grigoriev I.V."/>
            <person name="O'Malley M.A."/>
        </authorList>
    </citation>
    <scope>NUCLEOTIDE SEQUENCE [LARGE SCALE GENOMIC DNA]</scope>
    <source>
        <strain evidence="3 4">G1</strain>
    </source>
</reference>
<feature type="transmembrane region" description="Helical" evidence="2">
    <location>
        <begin position="46"/>
        <end position="71"/>
    </location>
</feature>
<gene>
    <name evidence="3" type="ORF">LY90DRAFT_667787</name>
</gene>
<feature type="transmembrane region" description="Helical" evidence="2">
    <location>
        <begin position="118"/>
        <end position="142"/>
    </location>
</feature>
<dbReference type="Proteomes" id="UP000193920">
    <property type="component" value="Unassembled WGS sequence"/>
</dbReference>